<reference evidence="1" key="1">
    <citation type="submission" date="2022-10" db="EMBL/GenBank/DDBJ databases">
        <title>The complete genomes of actinobacterial strains from the NBC collection.</title>
        <authorList>
            <person name="Joergensen T.S."/>
            <person name="Alvarez Arevalo M."/>
            <person name="Sterndorff E.B."/>
            <person name="Faurdal D."/>
            <person name="Vuksanovic O."/>
            <person name="Mourched A.-S."/>
            <person name="Charusanti P."/>
            <person name="Shaw S."/>
            <person name="Blin K."/>
            <person name="Weber T."/>
        </authorList>
    </citation>
    <scope>NUCLEOTIDE SEQUENCE</scope>
    <source>
        <strain evidence="1">NBC_00060</strain>
    </source>
</reference>
<protein>
    <submittedName>
        <fullName evidence="1">Uncharacterized protein</fullName>
    </submittedName>
</protein>
<sequence>MISVIAWSATWETAPAAALRNTPEYDNLKTSRNEATHRLRTAKAQVGASAALSITYGGADRPVLELTEEIGAYGREKFRELCHLLLSWVPEGSDD</sequence>
<evidence type="ECO:0000313" key="1">
    <source>
        <dbReference type="EMBL" id="WTU45108.1"/>
    </source>
</evidence>
<organism evidence="1">
    <name type="scientific">Streptomyces sp. NBC_00060</name>
    <dbReference type="NCBI Taxonomy" id="2975636"/>
    <lineage>
        <taxon>Bacteria</taxon>
        <taxon>Bacillati</taxon>
        <taxon>Actinomycetota</taxon>
        <taxon>Actinomycetes</taxon>
        <taxon>Kitasatosporales</taxon>
        <taxon>Streptomycetaceae</taxon>
        <taxon>Streptomyces</taxon>
    </lineage>
</organism>
<name>A0AAU2HAC4_9ACTN</name>
<gene>
    <name evidence="1" type="ORF">OHV25_38875</name>
</gene>
<proteinExistence type="predicted"/>
<accession>A0AAU2HAC4</accession>
<dbReference type="EMBL" id="CP108253">
    <property type="protein sequence ID" value="WTU45108.1"/>
    <property type="molecule type" value="Genomic_DNA"/>
</dbReference>
<dbReference type="AlphaFoldDB" id="A0AAU2HAC4"/>